<reference evidence="2 3" key="1">
    <citation type="journal article" date="2011" name="J. Bacteriol.">
        <title>Genome sequence of Chthoniobacter flavus Ellin428, an aerobic heterotrophic soil bacterium.</title>
        <authorList>
            <person name="Kant R."/>
            <person name="van Passel M.W."/>
            <person name="Palva A."/>
            <person name="Lucas S."/>
            <person name="Lapidus A."/>
            <person name="Glavina Del Rio T."/>
            <person name="Dalin E."/>
            <person name="Tice H."/>
            <person name="Bruce D."/>
            <person name="Goodwin L."/>
            <person name="Pitluck S."/>
            <person name="Larimer F.W."/>
            <person name="Land M.L."/>
            <person name="Hauser L."/>
            <person name="Sangwan P."/>
            <person name="de Vos W.M."/>
            <person name="Janssen P.H."/>
            <person name="Smidt H."/>
        </authorList>
    </citation>
    <scope>NUCLEOTIDE SEQUENCE [LARGE SCALE GENOMIC DNA]</scope>
    <source>
        <strain evidence="2 3">Ellin428</strain>
    </source>
</reference>
<organism evidence="2 3">
    <name type="scientific">Chthoniobacter flavus Ellin428</name>
    <dbReference type="NCBI Taxonomy" id="497964"/>
    <lineage>
        <taxon>Bacteria</taxon>
        <taxon>Pseudomonadati</taxon>
        <taxon>Verrucomicrobiota</taxon>
        <taxon>Spartobacteria</taxon>
        <taxon>Chthoniobacterales</taxon>
        <taxon>Chthoniobacteraceae</taxon>
        <taxon>Chthoniobacter</taxon>
    </lineage>
</organism>
<proteinExistence type="predicted"/>
<dbReference type="EMBL" id="ABVL01000013">
    <property type="protein sequence ID" value="EDY18390.1"/>
    <property type="molecule type" value="Genomic_DNA"/>
</dbReference>
<dbReference type="RefSeq" id="WP_006981498.1">
    <property type="nucleotide sequence ID" value="NZ_ABVL01000013.1"/>
</dbReference>
<evidence type="ECO:0000313" key="2">
    <source>
        <dbReference type="EMBL" id="EDY18390.1"/>
    </source>
</evidence>
<name>B4D5I5_9BACT</name>
<dbReference type="Proteomes" id="UP000005824">
    <property type="component" value="Unassembled WGS sequence"/>
</dbReference>
<dbReference type="AlphaFoldDB" id="B4D5I5"/>
<feature type="transmembrane region" description="Helical" evidence="1">
    <location>
        <begin position="103"/>
        <end position="123"/>
    </location>
</feature>
<evidence type="ECO:0000313" key="3">
    <source>
        <dbReference type="Proteomes" id="UP000005824"/>
    </source>
</evidence>
<dbReference type="InParanoid" id="B4D5I5"/>
<evidence type="ECO:0000256" key="1">
    <source>
        <dbReference type="SAM" id="Phobius"/>
    </source>
</evidence>
<keyword evidence="1" id="KW-1133">Transmembrane helix</keyword>
<feature type="transmembrane region" description="Helical" evidence="1">
    <location>
        <begin position="135"/>
        <end position="153"/>
    </location>
</feature>
<feature type="transmembrane region" description="Helical" evidence="1">
    <location>
        <begin position="33"/>
        <end position="54"/>
    </location>
</feature>
<comment type="caution">
    <text evidence="2">The sequence shown here is derived from an EMBL/GenBank/DDBJ whole genome shotgun (WGS) entry which is preliminary data.</text>
</comment>
<sequence>MQLISQGMPLAAASPFPFHPRFAEFIQRDEVRHIGTCLLILMACAQVVQIFALWGASKMVVGNDHCTFGNSFKAWLLGLLLWLAFIVGLIFAVPWMIRTGEYWRTFLVAGGMLMTWLLLAFLIPMKIYVTGFIRAFAILLLAACINGGVMKVVEVVVPPVMHLEKDIASLQVTFGKSKVEQQEFLNRLLGLGKPDEIDRMLDDALRPIGPQPPLADREAALRNIQQKLNARQRSLPAGDAHAATAYQNQLNRYLLFRNELIIARNAPAAKPAQ</sequence>
<keyword evidence="1" id="KW-0812">Transmembrane</keyword>
<gene>
    <name evidence="2" type="ORF">CfE428DRAFT_4174</name>
</gene>
<feature type="transmembrane region" description="Helical" evidence="1">
    <location>
        <begin position="75"/>
        <end position="97"/>
    </location>
</feature>
<dbReference type="STRING" id="497964.CfE428DRAFT_4174"/>
<accession>B4D5I5</accession>
<protein>
    <submittedName>
        <fullName evidence="2">Uncharacterized protein</fullName>
    </submittedName>
</protein>
<keyword evidence="3" id="KW-1185">Reference proteome</keyword>
<keyword evidence="1" id="KW-0472">Membrane</keyword>